<gene>
    <name evidence="1" type="ORF">HYPSUDRAFT_208267</name>
</gene>
<keyword evidence="2" id="KW-1185">Reference proteome</keyword>
<sequence length="344" mass="37361">MKAVFLHASLYPGGASSTIPDTPPPIHGKTDFNSIFSDIRNHKVTPLQSGPTIVTRDIPPAPQFFTLAFPAPLDEANNAIGYMGFESLATYDVNACAEHCNVRAFTVSSDGLSSGACAYFNIWTAVVNGTPTANICSMYDTATDSSTATNNGQAGDIQIINSLGYNRTSLIQDGSFQDFTCVDTQTVSCPFEFSNFWERFFEFNYDFVLIGSEPGSAHSGTSSANFFFAPPSPDSPSFGSTLTYVPILIETVPGQSYIISLFVSNSILFPVPQPPTGTLVSVFWNNVDVLDAAQATFMPTEGVTYFNFQVTVIARGHDTLFLQNGFEFPHAAYVDDVSVFPRWF</sequence>
<evidence type="ECO:0000313" key="1">
    <source>
        <dbReference type="EMBL" id="KJA14954.1"/>
    </source>
</evidence>
<protein>
    <recommendedName>
        <fullName evidence="3">Apple domain-containing protein</fullName>
    </recommendedName>
</protein>
<evidence type="ECO:0000313" key="2">
    <source>
        <dbReference type="Proteomes" id="UP000054270"/>
    </source>
</evidence>
<evidence type="ECO:0008006" key="3">
    <source>
        <dbReference type="Google" id="ProtNLM"/>
    </source>
</evidence>
<accession>A0A0D2N747</accession>
<name>A0A0D2N747_HYPSF</name>
<organism evidence="1 2">
    <name type="scientific">Hypholoma sublateritium (strain FD-334 SS-4)</name>
    <dbReference type="NCBI Taxonomy" id="945553"/>
    <lineage>
        <taxon>Eukaryota</taxon>
        <taxon>Fungi</taxon>
        <taxon>Dikarya</taxon>
        <taxon>Basidiomycota</taxon>
        <taxon>Agaricomycotina</taxon>
        <taxon>Agaricomycetes</taxon>
        <taxon>Agaricomycetidae</taxon>
        <taxon>Agaricales</taxon>
        <taxon>Agaricineae</taxon>
        <taxon>Strophariaceae</taxon>
        <taxon>Hypholoma</taxon>
    </lineage>
</organism>
<dbReference type="Proteomes" id="UP000054270">
    <property type="component" value="Unassembled WGS sequence"/>
</dbReference>
<dbReference type="AlphaFoldDB" id="A0A0D2N747"/>
<proteinExistence type="predicted"/>
<dbReference type="OrthoDB" id="271448at2759"/>
<reference evidence="2" key="1">
    <citation type="submission" date="2014-04" db="EMBL/GenBank/DDBJ databases">
        <title>Evolutionary Origins and Diversification of the Mycorrhizal Mutualists.</title>
        <authorList>
            <consortium name="DOE Joint Genome Institute"/>
            <consortium name="Mycorrhizal Genomics Consortium"/>
            <person name="Kohler A."/>
            <person name="Kuo A."/>
            <person name="Nagy L.G."/>
            <person name="Floudas D."/>
            <person name="Copeland A."/>
            <person name="Barry K.W."/>
            <person name="Cichocki N."/>
            <person name="Veneault-Fourrey C."/>
            <person name="LaButti K."/>
            <person name="Lindquist E.A."/>
            <person name="Lipzen A."/>
            <person name="Lundell T."/>
            <person name="Morin E."/>
            <person name="Murat C."/>
            <person name="Riley R."/>
            <person name="Ohm R."/>
            <person name="Sun H."/>
            <person name="Tunlid A."/>
            <person name="Henrissat B."/>
            <person name="Grigoriev I.V."/>
            <person name="Hibbett D.S."/>
            <person name="Martin F."/>
        </authorList>
    </citation>
    <scope>NUCLEOTIDE SEQUENCE [LARGE SCALE GENOMIC DNA]</scope>
    <source>
        <strain evidence="2">FD-334 SS-4</strain>
    </source>
</reference>
<dbReference type="EMBL" id="KN817659">
    <property type="protein sequence ID" value="KJA14954.1"/>
    <property type="molecule type" value="Genomic_DNA"/>
</dbReference>